<evidence type="ECO:0000256" key="6">
    <source>
        <dbReference type="ARBA" id="ARBA00022692"/>
    </source>
</evidence>
<accession>A0A538UAF1</accession>
<feature type="transmembrane region" description="Helical" evidence="9">
    <location>
        <begin position="73"/>
        <end position="100"/>
    </location>
</feature>
<dbReference type="PROSITE" id="PS50928">
    <property type="entry name" value="ABC_TM1"/>
    <property type="match status" value="1"/>
</dbReference>
<evidence type="ECO:0000256" key="2">
    <source>
        <dbReference type="ARBA" id="ARBA00007069"/>
    </source>
</evidence>
<dbReference type="GO" id="GO:0006817">
    <property type="term" value="P:phosphate ion transport"/>
    <property type="evidence" value="ECO:0007669"/>
    <property type="project" value="UniProtKB-KW"/>
</dbReference>
<gene>
    <name evidence="12" type="primary">pstC</name>
    <name evidence="12" type="ORF">E6K81_06375</name>
</gene>
<dbReference type="Gene3D" id="1.10.3720.10">
    <property type="entry name" value="MetI-like"/>
    <property type="match status" value="1"/>
</dbReference>
<dbReference type="Proteomes" id="UP000319771">
    <property type="component" value="Unassembled WGS sequence"/>
</dbReference>
<sequence length="316" mass="32910">MRPATARRRLSRLADQVHQRALGATALLVFLAVGLIVFEVVRGSAPALGTLGWRFLIGTEWDPVADHYGALPYLFGTLVSSALAMVMAVPLGVGTAVYLAELAPPRVGAVVAFVVELLASIPSIVYGIWGLFVLAPFLRSLVEPWLIAHLGFLPLFQGFPFGIGMLNAGIVLAVMVVPTIVSLAREILLAMPGSLREAALALGATRAEGLGVLLDAARPGILGAAILALGRALGETMAVTMVIGNTNRISASLLAPGSTMASVIANEFTEATGQLYLSALTEIALVLFALTVVINALARLLVLWTTGGRRDVAGSA</sequence>
<evidence type="ECO:0000313" key="12">
    <source>
        <dbReference type="EMBL" id="TMQ72827.1"/>
    </source>
</evidence>
<evidence type="ECO:0000313" key="13">
    <source>
        <dbReference type="Proteomes" id="UP000319771"/>
    </source>
</evidence>
<evidence type="ECO:0000256" key="4">
    <source>
        <dbReference type="ARBA" id="ARBA00022475"/>
    </source>
</evidence>
<dbReference type="AlphaFoldDB" id="A0A538UAF1"/>
<evidence type="ECO:0000256" key="7">
    <source>
        <dbReference type="ARBA" id="ARBA00022989"/>
    </source>
</evidence>
<keyword evidence="6 9" id="KW-0812">Transmembrane</keyword>
<protein>
    <recommendedName>
        <fullName evidence="10">Phosphate transport system permease protein</fullName>
    </recommendedName>
</protein>
<dbReference type="InterPro" id="IPR011864">
    <property type="entry name" value="Phosphate_PstC"/>
</dbReference>
<comment type="subcellular location">
    <subcellularLocation>
        <location evidence="1 9">Cell membrane</location>
        <topology evidence="1 9">Multi-pass membrane protein</topology>
    </subcellularLocation>
</comment>
<feature type="transmembrane region" description="Helical" evidence="9">
    <location>
        <begin position="21"/>
        <end position="41"/>
    </location>
</feature>
<reference evidence="12 13" key="1">
    <citation type="journal article" date="2019" name="Nat. Microbiol.">
        <title>Mediterranean grassland soil C-N compound turnover is dependent on rainfall and depth, and is mediated by genomically divergent microorganisms.</title>
        <authorList>
            <person name="Diamond S."/>
            <person name="Andeer P.F."/>
            <person name="Li Z."/>
            <person name="Crits-Christoph A."/>
            <person name="Burstein D."/>
            <person name="Anantharaman K."/>
            <person name="Lane K.R."/>
            <person name="Thomas B.C."/>
            <person name="Pan C."/>
            <person name="Northen T.R."/>
            <person name="Banfield J.F."/>
        </authorList>
    </citation>
    <scope>NUCLEOTIDE SEQUENCE [LARGE SCALE GENOMIC DNA]</scope>
    <source>
        <strain evidence="12">WS_11</strain>
    </source>
</reference>
<organism evidence="12 13">
    <name type="scientific">Eiseniibacteriota bacterium</name>
    <dbReference type="NCBI Taxonomy" id="2212470"/>
    <lineage>
        <taxon>Bacteria</taxon>
        <taxon>Candidatus Eiseniibacteriota</taxon>
    </lineage>
</organism>
<evidence type="ECO:0000256" key="3">
    <source>
        <dbReference type="ARBA" id="ARBA00022448"/>
    </source>
</evidence>
<feature type="transmembrane region" description="Helical" evidence="9">
    <location>
        <begin position="283"/>
        <end position="304"/>
    </location>
</feature>
<keyword evidence="7 9" id="KW-1133">Transmembrane helix</keyword>
<evidence type="ECO:0000256" key="8">
    <source>
        <dbReference type="ARBA" id="ARBA00023136"/>
    </source>
</evidence>
<dbReference type="GO" id="GO:0005315">
    <property type="term" value="F:phosphate transmembrane transporter activity"/>
    <property type="evidence" value="ECO:0007669"/>
    <property type="project" value="InterPro"/>
</dbReference>
<dbReference type="EMBL" id="VBPB01000091">
    <property type="protein sequence ID" value="TMQ72827.1"/>
    <property type="molecule type" value="Genomic_DNA"/>
</dbReference>
<dbReference type="PANTHER" id="PTHR30425">
    <property type="entry name" value="PHOSPHATE TRANSPORT SYSTEM PERMEASE PROTEIN PST"/>
    <property type="match status" value="1"/>
</dbReference>
<keyword evidence="3 9" id="KW-0813">Transport</keyword>
<dbReference type="PANTHER" id="PTHR30425:SF1">
    <property type="entry name" value="PHOSPHATE TRANSPORT SYSTEM PERMEASE PROTEIN PSTC"/>
    <property type="match status" value="1"/>
</dbReference>
<dbReference type="SUPFAM" id="SSF161098">
    <property type="entry name" value="MetI-like"/>
    <property type="match status" value="1"/>
</dbReference>
<feature type="domain" description="ABC transmembrane type-1" evidence="11">
    <location>
        <begin position="74"/>
        <end position="298"/>
    </location>
</feature>
<evidence type="ECO:0000259" key="11">
    <source>
        <dbReference type="PROSITE" id="PS50928"/>
    </source>
</evidence>
<keyword evidence="5 10" id="KW-0592">Phosphate transport</keyword>
<dbReference type="Pfam" id="PF00528">
    <property type="entry name" value="BPD_transp_1"/>
    <property type="match status" value="1"/>
</dbReference>
<comment type="caution">
    <text evidence="10">Lacks conserved residue(s) required for the propagation of feature annotation.</text>
</comment>
<name>A0A538UAF1_UNCEI</name>
<dbReference type="InterPro" id="IPR000515">
    <property type="entry name" value="MetI-like"/>
</dbReference>
<comment type="similarity">
    <text evidence="2 10">Belongs to the binding-protein-dependent transport system permease family. CysTW subfamily.</text>
</comment>
<proteinExistence type="inferred from homology"/>
<feature type="transmembrane region" description="Helical" evidence="9">
    <location>
        <begin position="158"/>
        <end position="181"/>
    </location>
</feature>
<comment type="function">
    <text evidence="10">Part of the binding-protein-dependent transport system for phosphate; probably responsible for the translocation of the substrate across the membrane.</text>
</comment>
<dbReference type="GO" id="GO:0005886">
    <property type="term" value="C:plasma membrane"/>
    <property type="evidence" value="ECO:0007669"/>
    <property type="project" value="UniProtKB-SubCell"/>
</dbReference>
<evidence type="ECO:0000256" key="10">
    <source>
        <dbReference type="RuleBase" id="RU363054"/>
    </source>
</evidence>
<dbReference type="InterPro" id="IPR035906">
    <property type="entry name" value="MetI-like_sf"/>
</dbReference>
<dbReference type="InterPro" id="IPR051124">
    <property type="entry name" value="Phosphate_Transport_Permease"/>
</dbReference>
<evidence type="ECO:0000256" key="5">
    <source>
        <dbReference type="ARBA" id="ARBA00022592"/>
    </source>
</evidence>
<keyword evidence="4 10" id="KW-1003">Cell membrane</keyword>
<dbReference type="CDD" id="cd06261">
    <property type="entry name" value="TM_PBP2"/>
    <property type="match status" value="1"/>
</dbReference>
<dbReference type="NCBIfam" id="TIGR02138">
    <property type="entry name" value="phosphate_pstC"/>
    <property type="match status" value="1"/>
</dbReference>
<keyword evidence="8 9" id="KW-0472">Membrane</keyword>
<evidence type="ECO:0000256" key="1">
    <source>
        <dbReference type="ARBA" id="ARBA00004651"/>
    </source>
</evidence>
<comment type="caution">
    <text evidence="12">The sequence shown here is derived from an EMBL/GenBank/DDBJ whole genome shotgun (WGS) entry which is preliminary data.</text>
</comment>
<evidence type="ECO:0000256" key="9">
    <source>
        <dbReference type="RuleBase" id="RU363032"/>
    </source>
</evidence>
<feature type="transmembrane region" description="Helical" evidence="9">
    <location>
        <begin position="107"/>
        <end position="138"/>
    </location>
</feature>